<keyword evidence="1" id="KW-0614">Plasmid</keyword>
<evidence type="ECO:0000313" key="1">
    <source>
        <dbReference type="EMBL" id="AIB14282.1"/>
    </source>
</evidence>
<sequence>MRSLTNFAPSTFEERGAAVAFTTPVLAQTRVRKDDRDKLEVLIPNLSDGHGVYVVPWKGLPVAFPMTVHDRMLQDLIREADGCSPDDIRKAVLQAARCGLAGPLAVEAAEAALRDEDEQRLLINYQLIVEVMKAVGLESTDILRAGLGSEKGEQLTRSYMTKAAQSLALEPTELYARVAELATFMEPVSIATSPKPARLRRLARDLLQFRDSMTDWANGNVSEAAPIGAFCAEVAEHTLNQVRNVVNQLDQSLAAFELLLRQWDTKRTLVRKATTRLSWLLDGWDFIVTSWAEAQTRSKHEQDMTVHELFRVLPLLPKDEEKSDHALLADGLLAANRRTVCAYVDWRSGQLDMDLVMRIEAIKGKAA</sequence>
<dbReference type="Proteomes" id="UP000027186">
    <property type="component" value="Plasmid AbAZ39_p1"/>
</dbReference>
<organism evidence="1 2">
    <name type="scientific">Azospirillum argentinense</name>
    <dbReference type="NCBI Taxonomy" id="2970906"/>
    <lineage>
        <taxon>Bacteria</taxon>
        <taxon>Pseudomonadati</taxon>
        <taxon>Pseudomonadota</taxon>
        <taxon>Alphaproteobacteria</taxon>
        <taxon>Rhodospirillales</taxon>
        <taxon>Azospirillaceae</taxon>
        <taxon>Azospirillum</taxon>
    </lineage>
</organism>
<evidence type="ECO:0000313" key="2">
    <source>
        <dbReference type="Proteomes" id="UP000027186"/>
    </source>
</evidence>
<protein>
    <submittedName>
        <fullName evidence="1">Uncharacterized protein</fullName>
    </submittedName>
</protein>
<name>A0A060DN28_9PROT</name>
<dbReference type="KEGG" id="abq:ABAZ39_20390"/>
<geneLocation type="plasmid" evidence="1 2">
    <name>AbAZ39_p1</name>
</geneLocation>
<accession>A0A060DN28</accession>
<dbReference type="EMBL" id="CP007794">
    <property type="protein sequence ID" value="AIB14282.1"/>
    <property type="molecule type" value="Genomic_DNA"/>
</dbReference>
<proteinExistence type="predicted"/>
<dbReference type="AlphaFoldDB" id="A0A060DN28"/>
<gene>
    <name evidence="1" type="ORF">ABAZ39_20390</name>
</gene>
<reference evidence="1 2" key="1">
    <citation type="journal article" date="2014" name="Genome Announc.">
        <title>Complete Genome Sequence of the Model Rhizosphere Strain Azospirillum brasilense Az39, Successfully Applied in Agriculture.</title>
        <authorList>
            <person name="Rivera D."/>
            <person name="Revale S."/>
            <person name="Molina R."/>
            <person name="Gualpa J."/>
            <person name="Puente M."/>
            <person name="Maroniche G."/>
            <person name="Paris G."/>
            <person name="Baker D."/>
            <person name="Clavijo B."/>
            <person name="McLay K."/>
            <person name="Spaepen S."/>
            <person name="Perticari A."/>
            <person name="Vazquez M."/>
            <person name="Wisniewski-Dye F."/>
            <person name="Watkins C."/>
            <person name="Martinez-Abarca F."/>
            <person name="Vanderleyden J."/>
            <person name="Cassan F."/>
        </authorList>
    </citation>
    <scope>NUCLEOTIDE SEQUENCE [LARGE SCALE GENOMIC DNA]</scope>
    <source>
        <strain evidence="1 2">Az39</strain>
        <plasmid evidence="1">AbAZ39_p1</plasmid>
    </source>
</reference>
<dbReference type="RefSeq" id="WP_040134516.1">
    <property type="nucleotide sequence ID" value="NZ_CP007794.1"/>
</dbReference>